<evidence type="ECO:0000313" key="5">
    <source>
        <dbReference type="Proteomes" id="UP000597444"/>
    </source>
</evidence>
<evidence type="ECO:0000259" key="3">
    <source>
        <dbReference type="PROSITE" id="PS51677"/>
    </source>
</evidence>
<dbReference type="GO" id="GO:0016020">
    <property type="term" value="C:membrane"/>
    <property type="evidence" value="ECO:0007669"/>
    <property type="project" value="TreeGrafter"/>
</dbReference>
<dbReference type="EMBL" id="BNJK01000001">
    <property type="protein sequence ID" value="GHO93260.1"/>
    <property type="molecule type" value="Genomic_DNA"/>
</dbReference>
<dbReference type="GO" id="GO:0005975">
    <property type="term" value="P:carbohydrate metabolic process"/>
    <property type="evidence" value="ECO:0007669"/>
    <property type="project" value="InterPro"/>
</dbReference>
<proteinExistence type="predicted"/>
<reference evidence="4" key="1">
    <citation type="submission" date="2020-10" db="EMBL/GenBank/DDBJ databases">
        <title>Taxonomic study of unclassified bacteria belonging to the class Ktedonobacteria.</title>
        <authorList>
            <person name="Yabe S."/>
            <person name="Wang C.M."/>
            <person name="Zheng Y."/>
            <person name="Sakai Y."/>
            <person name="Cavaletti L."/>
            <person name="Monciardini P."/>
            <person name="Donadio S."/>
        </authorList>
    </citation>
    <scope>NUCLEOTIDE SEQUENCE</scope>
    <source>
        <strain evidence="4">ID150040</strain>
    </source>
</reference>
<dbReference type="Gene3D" id="3.20.20.370">
    <property type="entry name" value="Glycoside hydrolase/deacetylase"/>
    <property type="match status" value="1"/>
</dbReference>
<organism evidence="4 5">
    <name type="scientific">Reticulibacter mediterranei</name>
    <dbReference type="NCBI Taxonomy" id="2778369"/>
    <lineage>
        <taxon>Bacteria</taxon>
        <taxon>Bacillati</taxon>
        <taxon>Chloroflexota</taxon>
        <taxon>Ktedonobacteria</taxon>
        <taxon>Ktedonobacterales</taxon>
        <taxon>Reticulibacteraceae</taxon>
        <taxon>Reticulibacter</taxon>
    </lineage>
</organism>
<evidence type="ECO:0000313" key="4">
    <source>
        <dbReference type="EMBL" id="GHO93260.1"/>
    </source>
</evidence>
<dbReference type="AlphaFoldDB" id="A0A8J3IIV2"/>
<feature type="domain" description="NodB homology" evidence="3">
    <location>
        <begin position="51"/>
        <end position="232"/>
    </location>
</feature>
<protein>
    <submittedName>
        <fullName evidence="4">Oligosaccharide deacetylase</fullName>
    </submittedName>
</protein>
<sequence length="247" mass="26510">MQVLTYLFLQGLCQYVITTVSLRMNTTSSTTTHAATTATPAVITRGNPNLPEVALTFDDGPSQYTPQVLAVLQRYNVPATFFLIGESISQYPGYLQQDLAAGNAVGNHTFTHPHLPTLSASAIYSELSQAQNAVYNVTGTRPTIFRPPYGEYNTDVVSAASQLGMTVINWSAAASDWENPPPAANVIASRILSAAENGAIFLLHEGGGDRSNTVAALPDIISGLQLRGFRLVTIPDMLAHRNETDTK</sequence>
<dbReference type="PANTHER" id="PTHR10587:SF133">
    <property type="entry name" value="CHITIN DEACETYLASE 1-RELATED"/>
    <property type="match status" value="1"/>
</dbReference>
<keyword evidence="1" id="KW-0479">Metal-binding</keyword>
<dbReference type="InterPro" id="IPR050248">
    <property type="entry name" value="Polysacc_deacetylase_ArnD"/>
</dbReference>
<dbReference type="Pfam" id="PF01522">
    <property type="entry name" value="Polysacc_deac_1"/>
    <property type="match status" value="1"/>
</dbReference>
<dbReference type="CDD" id="cd10917">
    <property type="entry name" value="CE4_NodB_like_6s_7s"/>
    <property type="match status" value="1"/>
</dbReference>
<evidence type="ECO:0000256" key="2">
    <source>
        <dbReference type="ARBA" id="ARBA00022801"/>
    </source>
</evidence>
<dbReference type="PROSITE" id="PS51677">
    <property type="entry name" value="NODB"/>
    <property type="match status" value="1"/>
</dbReference>
<evidence type="ECO:0000256" key="1">
    <source>
        <dbReference type="ARBA" id="ARBA00022723"/>
    </source>
</evidence>
<keyword evidence="5" id="KW-1185">Reference proteome</keyword>
<accession>A0A8J3IIV2</accession>
<dbReference type="InterPro" id="IPR011330">
    <property type="entry name" value="Glyco_hydro/deAcase_b/a-brl"/>
</dbReference>
<name>A0A8J3IIV2_9CHLR</name>
<dbReference type="GO" id="GO:0016810">
    <property type="term" value="F:hydrolase activity, acting on carbon-nitrogen (but not peptide) bonds"/>
    <property type="evidence" value="ECO:0007669"/>
    <property type="project" value="InterPro"/>
</dbReference>
<dbReference type="InterPro" id="IPR002509">
    <property type="entry name" value="NODB_dom"/>
</dbReference>
<dbReference type="Proteomes" id="UP000597444">
    <property type="component" value="Unassembled WGS sequence"/>
</dbReference>
<dbReference type="GO" id="GO:0046872">
    <property type="term" value="F:metal ion binding"/>
    <property type="evidence" value="ECO:0007669"/>
    <property type="project" value="UniProtKB-KW"/>
</dbReference>
<dbReference type="PANTHER" id="PTHR10587">
    <property type="entry name" value="GLYCOSYL TRANSFERASE-RELATED"/>
    <property type="match status" value="1"/>
</dbReference>
<gene>
    <name evidence="4" type="ORF">KSF_033080</name>
</gene>
<dbReference type="SUPFAM" id="SSF88713">
    <property type="entry name" value="Glycoside hydrolase/deacetylase"/>
    <property type="match status" value="1"/>
</dbReference>
<keyword evidence="2" id="KW-0378">Hydrolase</keyword>
<comment type="caution">
    <text evidence="4">The sequence shown here is derived from an EMBL/GenBank/DDBJ whole genome shotgun (WGS) entry which is preliminary data.</text>
</comment>